<keyword evidence="2" id="KW-1185">Reference proteome</keyword>
<dbReference type="EMBL" id="CVRI01000048">
    <property type="protein sequence ID" value="CRK98570.1"/>
    <property type="molecule type" value="Genomic_DNA"/>
</dbReference>
<protein>
    <submittedName>
        <fullName evidence="1">CLUMA_CG012232, isoform A</fullName>
    </submittedName>
</protein>
<gene>
    <name evidence="1" type="ORF">CLUMA_CG012232</name>
</gene>
<accession>A0A1J1IFN8</accession>
<organism evidence="1 2">
    <name type="scientific">Clunio marinus</name>
    <dbReference type="NCBI Taxonomy" id="568069"/>
    <lineage>
        <taxon>Eukaryota</taxon>
        <taxon>Metazoa</taxon>
        <taxon>Ecdysozoa</taxon>
        <taxon>Arthropoda</taxon>
        <taxon>Hexapoda</taxon>
        <taxon>Insecta</taxon>
        <taxon>Pterygota</taxon>
        <taxon>Neoptera</taxon>
        <taxon>Endopterygota</taxon>
        <taxon>Diptera</taxon>
        <taxon>Nematocera</taxon>
        <taxon>Chironomoidea</taxon>
        <taxon>Chironomidae</taxon>
        <taxon>Clunio</taxon>
    </lineage>
</organism>
<dbReference type="Proteomes" id="UP000183832">
    <property type="component" value="Unassembled WGS sequence"/>
</dbReference>
<evidence type="ECO:0000313" key="1">
    <source>
        <dbReference type="EMBL" id="CRK98570.1"/>
    </source>
</evidence>
<proteinExistence type="predicted"/>
<sequence length="83" mass="9328">MKISNKIEFSKPIGQGKSSCLKLSIKSFKGAKPLEKNVDEKLLSKKTQTTKEKFKSTSASWREKLLVDEINISKILVQMGLKS</sequence>
<dbReference type="AlphaFoldDB" id="A0A1J1IFN8"/>
<name>A0A1J1IFN8_9DIPT</name>
<reference evidence="1 2" key="1">
    <citation type="submission" date="2015-04" db="EMBL/GenBank/DDBJ databases">
        <authorList>
            <person name="Syromyatnikov M.Y."/>
            <person name="Popov V.N."/>
        </authorList>
    </citation>
    <scope>NUCLEOTIDE SEQUENCE [LARGE SCALE GENOMIC DNA]</scope>
</reference>
<evidence type="ECO:0000313" key="2">
    <source>
        <dbReference type="Proteomes" id="UP000183832"/>
    </source>
</evidence>